<evidence type="ECO:0000313" key="1">
    <source>
        <dbReference type="EMBL" id="GAH12779.1"/>
    </source>
</evidence>
<name>X1E6G2_9ZZZZ</name>
<sequence>PMRAIVPWIESGLRESVFDSVSGAPDILAIACGEVNLWLDISC</sequence>
<reference evidence="1" key="1">
    <citation type="journal article" date="2014" name="Front. Microbiol.">
        <title>High frequency of phylogenetically diverse reductive dehalogenase-homologous genes in deep subseafloor sedimentary metagenomes.</title>
        <authorList>
            <person name="Kawai M."/>
            <person name="Futagami T."/>
            <person name="Toyoda A."/>
            <person name="Takaki Y."/>
            <person name="Nishi S."/>
            <person name="Hori S."/>
            <person name="Arai W."/>
            <person name="Tsubouchi T."/>
            <person name="Morono Y."/>
            <person name="Uchiyama I."/>
            <person name="Ito T."/>
            <person name="Fujiyama A."/>
            <person name="Inagaki F."/>
            <person name="Takami H."/>
        </authorList>
    </citation>
    <scope>NUCLEOTIDE SEQUENCE</scope>
    <source>
        <strain evidence="1">Expedition CK06-06</strain>
    </source>
</reference>
<gene>
    <name evidence="1" type="ORF">S01H4_58159</name>
</gene>
<organism evidence="1">
    <name type="scientific">marine sediment metagenome</name>
    <dbReference type="NCBI Taxonomy" id="412755"/>
    <lineage>
        <taxon>unclassified sequences</taxon>
        <taxon>metagenomes</taxon>
        <taxon>ecological metagenomes</taxon>
    </lineage>
</organism>
<dbReference type="AlphaFoldDB" id="X1E6G2"/>
<proteinExistence type="predicted"/>
<accession>X1E6G2</accession>
<comment type="caution">
    <text evidence="1">The sequence shown here is derived from an EMBL/GenBank/DDBJ whole genome shotgun (WGS) entry which is preliminary data.</text>
</comment>
<dbReference type="EMBL" id="BART01033944">
    <property type="protein sequence ID" value="GAH12779.1"/>
    <property type="molecule type" value="Genomic_DNA"/>
</dbReference>
<protein>
    <submittedName>
        <fullName evidence="1">Uncharacterized protein</fullName>
    </submittedName>
</protein>
<feature type="non-terminal residue" evidence="1">
    <location>
        <position position="1"/>
    </location>
</feature>